<accession>A0A8K0WIK7</accession>
<evidence type="ECO:0000313" key="3">
    <source>
        <dbReference type="Proteomes" id="UP000813444"/>
    </source>
</evidence>
<protein>
    <recommendedName>
        <fullName evidence="1">Heterokaryon incompatibility domain-containing protein</fullName>
    </recommendedName>
</protein>
<dbReference type="AlphaFoldDB" id="A0A8K0WIK7"/>
<feature type="domain" description="Heterokaryon incompatibility" evidence="1">
    <location>
        <begin position="351"/>
        <end position="438"/>
    </location>
</feature>
<dbReference type="Pfam" id="PF06985">
    <property type="entry name" value="HET"/>
    <property type="match status" value="1"/>
</dbReference>
<dbReference type="Proteomes" id="UP000813444">
    <property type="component" value="Unassembled WGS sequence"/>
</dbReference>
<proteinExistence type="predicted"/>
<reference evidence="2" key="1">
    <citation type="journal article" date="2021" name="Nat. Commun.">
        <title>Genetic determinants of endophytism in the Arabidopsis root mycobiome.</title>
        <authorList>
            <person name="Mesny F."/>
            <person name="Miyauchi S."/>
            <person name="Thiergart T."/>
            <person name="Pickel B."/>
            <person name="Atanasova L."/>
            <person name="Karlsson M."/>
            <person name="Huettel B."/>
            <person name="Barry K.W."/>
            <person name="Haridas S."/>
            <person name="Chen C."/>
            <person name="Bauer D."/>
            <person name="Andreopoulos W."/>
            <person name="Pangilinan J."/>
            <person name="LaButti K."/>
            <person name="Riley R."/>
            <person name="Lipzen A."/>
            <person name="Clum A."/>
            <person name="Drula E."/>
            <person name="Henrissat B."/>
            <person name="Kohler A."/>
            <person name="Grigoriev I.V."/>
            <person name="Martin F.M."/>
            <person name="Hacquard S."/>
        </authorList>
    </citation>
    <scope>NUCLEOTIDE SEQUENCE</scope>
    <source>
        <strain evidence="2">MPI-CAGE-CH-0235</strain>
    </source>
</reference>
<name>A0A8K0WIK7_9HYPO</name>
<dbReference type="EMBL" id="JAGPNK010000037">
    <property type="protein sequence ID" value="KAH7303243.1"/>
    <property type="molecule type" value="Genomic_DNA"/>
</dbReference>
<dbReference type="OrthoDB" id="2426273at2759"/>
<keyword evidence="3" id="KW-1185">Reference proteome</keyword>
<dbReference type="PANTHER" id="PTHR39596:SF2">
    <property type="entry name" value="HET DOMAIN PROTEIN (AFU_ORTHOLOGUE AFUA_1G17550)-RELATED"/>
    <property type="match status" value="1"/>
</dbReference>
<organism evidence="2 3">
    <name type="scientific">Stachybotrys elegans</name>
    <dbReference type="NCBI Taxonomy" id="80388"/>
    <lineage>
        <taxon>Eukaryota</taxon>
        <taxon>Fungi</taxon>
        <taxon>Dikarya</taxon>
        <taxon>Ascomycota</taxon>
        <taxon>Pezizomycotina</taxon>
        <taxon>Sordariomycetes</taxon>
        <taxon>Hypocreomycetidae</taxon>
        <taxon>Hypocreales</taxon>
        <taxon>Stachybotryaceae</taxon>
        <taxon>Stachybotrys</taxon>
    </lineage>
</organism>
<gene>
    <name evidence="2" type="ORF">B0I35DRAFT_485367</name>
</gene>
<comment type="caution">
    <text evidence="2">The sequence shown here is derived from an EMBL/GenBank/DDBJ whole genome shotgun (WGS) entry which is preliminary data.</text>
</comment>
<dbReference type="InterPro" id="IPR010730">
    <property type="entry name" value="HET"/>
</dbReference>
<sequence length="881" mass="98062">MDILLIPNQPTFPIPKTPFVGWDRWDCGPFLSFATRKELLNRVPLSLRHPDPAFHIPYTELLYPSSRTDTEGLYLAWFYFGLIAEVSGLNEGPGRDALGISEEEARVRCAGLYDNIVVEHDGKLYLSGARVYSLLETRLKDIMSAREGQGWEHIPHLQECLRFTFYMINSIHSEFDGTILTAITAFGEICTISCEAFYGNLSVNRARSSLPPPSEALKPVGIPWGSKSLRSGVNLESSLLATGWCPSEIEKVRQAYTGLCTVHFLSRLGRSPSMDHSSCTKTLCTAMQIDLASYKLSHVGDGCNCADFEVDIDEVQRVLQETDSFPILLMERLEDGSINLIVEAYQPGTKYVALSHVWADGLGNPRKNAIQICQLDRLATLVANLQSDMEPHTSTQYRLWIDTLCCPVEYSGKMIALGRIVQVYRDATHVLVLDSSISSYSAHSNPAELLLRAFCTSLWMRRLWTLQEGALSKSLCFQFADRAVRDSDLTNQLKAMATSDPRLYQISAELEREIRRVHGLTRSETLNLEVRLFDLQWAIFFRTVTVPSDEPICLATLLSLDISAIAAAPTHQDRMALDQPMTKSGFRWAPLSLLRSSSSVISANDKAIRFGMAGLDASAAGVPTPRGLRVRFAGARIGSRPLAPGFELHPWRGMLQSREDMLQVKHDATGTWYRLADAELLRMSIAGVSEDDIVDWYREAGDRICEALHGENMALVYDSSSSDTNLIEFEDKMHNALLLSLDEGEEGIKEESSGRHQGALLGKSIRVLVMNRLSSAEVIVAEGLRELARLLAREAVTRTLMTAPDRDIEGPVWKEAKEAAKPVMKAVGTAFWDSRPEFASAVDAVIGPDMKDFAWVMAVKSHSHDLVLIEDFPPDQAWIVD</sequence>
<evidence type="ECO:0000259" key="1">
    <source>
        <dbReference type="Pfam" id="PF06985"/>
    </source>
</evidence>
<dbReference type="PANTHER" id="PTHR39596">
    <property type="match status" value="1"/>
</dbReference>
<evidence type="ECO:0000313" key="2">
    <source>
        <dbReference type="EMBL" id="KAH7303243.1"/>
    </source>
</evidence>